<proteinExistence type="predicted"/>
<feature type="compositionally biased region" description="Basic and acidic residues" evidence="2">
    <location>
        <begin position="342"/>
        <end position="356"/>
    </location>
</feature>
<feature type="compositionally biased region" description="Basic and acidic residues" evidence="2">
    <location>
        <begin position="430"/>
        <end position="450"/>
    </location>
</feature>
<dbReference type="InterPro" id="IPR036869">
    <property type="entry name" value="J_dom_sf"/>
</dbReference>
<dbReference type="CDD" id="cd06257">
    <property type="entry name" value="DnaJ"/>
    <property type="match status" value="1"/>
</dbReference>
<name>A0AAN9FEJ2_CROPI</name>
<keyword evidence="3" id="KW-0472">Membrane</keyword>
<evidence type="ECO:0000256" key="3">
    <source>
        <dbReference type="SAM" id="Phobius"/>
    </source>
</evidence>
<keyword evidence="3" id="KW-1133">Transmembrane helix</keyword>
<gene>
    <name evidence="5" type="ORF">RIF29_16128</name>
</gene>
<feature type="region of interest" description="Disordered" evidence="2">
    <location>
        <begin position="399"/>
        <end position="481"/>
    </location>
</feature>
<keyword evidence="3" id="KW-0812">Transmembrane</keyword>
<evidence type="ECO:0000256" key="2">
    <source>
        <dbReference type="SAM" id="MobiDB-lite"/>
    </source>
</evidence>
<dbReference type="PANTHER" id="PTHR36335:SF1">
    <property type="entry name" value="CHAPERONE DNAJ-DOMAIN SUPERFAMILY PROTEIN"/>
    <property type="match status" value="1"/>
</dbReference>
<evidence type="ECO:0000313" key="5">
    <source>
        <dbReference type="EMBL" id="KAK7275022.1"/>
    </source>
</evidence>
<comment type="caution">
    <text evidence="5">The sequence shown here is derived from an EMBL/GenBank/DDBJ whole genome shotgun (WGS) entry which is preliminary data.</text>
</comment>
<organism evidence="5 6">
    <name type="scientific">Crotalaria pallida</name>
    <name type="common">Smooth rattlebox</name>
    <name type="synonym">Crotalaria striata</name>
    <dbReference type="NCBI Taxonomy" id="3830"/>
    <lineage>
        <taxon>Eukaryota</taxon>
        <taxon>Viridiplantae</taxon>
        <taxon>Streptophyta</taxon>
        <taxon>Embryophyta</taxon>
        <taxon>Tracheophyta</taxon>
        <taxon>Spermatophyta</taxon>
        <taxon>Magnoliopsida</taxon>
        <taxon>eudicotyledons</taxon>
        <taxon>Gunneridae</taxon>
        <taxon>Pentapetalae</taxon>
        <taxon>rosids</taxon>
        <taxon>fabids</taxon>
        <taxon>Fabales</taxon>
        <taxon>Fabaceae</taxon>
        <taxon>Papilionoideae</taxon>
        <taxon>50 kb inversion clade</taxon>
        <taxon>genistoids sensu lato</taxon>
        <taxon>core genistoids</taxon>
        <taxon>Crotalarieae</taxon>
        <taxon>Crotalaria</taxon>
    </lineage>
</organism>
<dbReference type="InterPro" id="IPR001623">
    <property type="entry name" value="DnaJ_domain"/>
</dbReference>
<reference evidence="5 6" key="1">
    <citation type="submission" date="2024-01" db="EMBL/GenBank/DDBJ databases">
        <title>The genomes of 5 underutilized Papilionoideae crops provide insights into root nodulation and disease resistanc.</title>
        <authorList>
            <person name="Yuan L."/>
        </authorList>
    </citation>
    <scope>NUCLEOTIDE SEQUENCE [LARGE SCALE GENOMIC DNA]</scope>
    <source>
        <strain evidence="5">ZHUSHIDOU_FW_LH</strain>
        <tissue evidence="5">Leaf</tissue>
    </source>
</reference>
<feature type="domain" description="J" evidence="4">
    <location>
        <begin position="617"/>
        <end position="679"/>
    </location>
</feature>
<feature type="region of interest" description="Disordered" evidence="2">
    <location>
        <begin position="303"/>
        <end position="370"/>
    </location>
</feature>
<feature type="coiled-coil region" evidence="1">
    <location>
        <begin position="542"/>
        <end position="587"/>
    </location>
</feature>
<keyword evidence="6" id="KW-1185">Reference proteome</keyword>
<accession>A0AAN9FEJ2</accession>
<feature type="transmembrane region" description="Helical" evidence="3">
    <location>
        <begin position="34"/>
        <end position="50"/>
    </location>
</feature>
<feature type="region of interest" description="Disordered" evidence="2">
    <location>
        <begin position="153"/>
        <end position="209"/>
    </location>
</feature>
<feature type="compositionally biased region" description="Polar residues" evidence="2">
    <location>
        <begin position="318"/>
        <end position="338"/>
    </location>
</feature>
<dbReference type="EMBL" id="JAYWIO010000003">
    <property type="protein sequence ID" value="KAK7275022.1"/>
    <property type="molecule type" value="Genomic_DNA"/>
</dbReference>
<feature type="compositionally biased region" description="Acidic residues" evidence="2">
    <location>
        <begin position="170"/>
        <end position="185"/>
    </location>
</feature>
<dbReference type="PANTHER" id="PTHR36335">
    <property type="entry name" value="CHAPERONE DNAJ-DOMAIN SUPERFAMILY PROTEIN"/>
    <property type="match status" value="1"/>
</dbReference>
<protein>
    <recommendedName>
        <fullName evidence="4">J domain-containing protein</fullName>
    </recommendedName>
</protein>
<sequence length="679" mass="77223">MIRLFLVDPTYIHIPFFLTPDSVLQNHRFSFLHFYYYLLSPFLLFSVSFFHRAHSPISLYLFIFPFLSLRYFDSQLLFFFHERVCFASIQMIGKGVFRENFQPQTCSRKKAPRTDQENGKLKKVITIDLDSDDVDDVVILEFDEFFQQNLPGSSVPSKERVCTPQSVISIDDDDDDDDDDDESDDADHTGNIAEGVGESDSDSTSSKRFSPTPICMQNCVHIDVDDSHVCEKDFVSNKEKNKQTCSAKATGRNRYGLDRSESESSESDCSDCEVVDVREQWERASVKRKRHVFNDQFCHDQHASSSGFPNNGKDVKGGQSSFSTKGDSQVNGISSNLGAENPLKDSGHKVDQESSKFSHRSTGTECGKRAKSKEVSPCSRYKYYNKCDFCIGVTGASMSDEEFGGKKSKTTSLGQEEAYERQGDNNGSAMRDKDSGASTSEKELGGKESKTTNLGHKAYEKQVDNSGSTLRNNDDNLSEVNTADSNRASFDESHVNCNELPLHAQNGGFNTSNQRDIINEREKLKETDEYKRVMEEEWASRQLQLQIQAEEAQRLRKRKKAEAQRLLDMQRRQKERIEEVRETQKKDEEFMNMKEQLRVEIQWGLKKLEMQCSDMASLLRGLGIHVGGGFNPLADEVRAAYKRALLKFHPDRASKADIRGQVEAEEKFKLISRMKDKLL</sequence>
<dbReference type="AlphaFoldDB" id="A0AAN9FEJ2"/>
<dbReference type="Proteomes" id="UP001372338">
    <property type="component" value="Unassembled WGS sequence"/>
</dbReference>
<evidence type="ECO:0000313" key="6">
    <source>
        <dbReference type="Proteomes" id="UP001372338"/>
    </source>
</evidence>
<dbReference type="Gene3D" id="1.10.287.110">
    <property type="entry name" value="DnaJ domain"/>
    <property type="match status" value="1"/>
</dbReference>
<dbReference type="SUPFAM" id="SSF46565">
    <property type="entry name" value="Chaperone J-domain"/>
    <property type="match status" value="1"/>
</dbReference>
<evidence type="ECO:0000259" key="4">
    <source>
        <dbReference type="PROSITE" id="PS50076"/>
    </source>
</evidence>
<feature type="transmembrane region" description="Helical" evidence="3">
    <location>
        <begin position="57"/>
        <end position="80"/>
    </location>
</feature>
<evidence type="ECO:0000256" key="1">
    <source>
        <dbReference type="SAM" id="Coils"/>
    </source>
</evidence>
<dbReference type="PROSITE" id="PS50076">
    <property type="entry name" value="DNAJ_2"/>
    <property type="match status" value="1"/>
</dbReference>
<keyword evidence="1" id="KW-0175">Coiled coil</keyword>